<dbReference type="InterPro" id="IPR018988">
    <property type="entry name" value="DUF2000"/>
</dbReference>
<accession>A0A1Q9LLE2</accession>
<evidence type="ECO:0008006" key="3">
    <source>
        <dbReference type="Google" id="ProtNLM"/>
    </source>
</evidence>
<reference evidence="1 2" key="1">
    <citation type="submission" date="2016-10" db="EMBL/GenBank/DDBJ databases">
        <title>The Draft Genome Sequence of Actinokineospora bangkokensis 44EHWT reveals the biosynthetic pathway of antifungal compounds Thailandins with unusual extender unit butylmalonyl-CoA.</title>
        <authorList>
            <person name="Greule A."/>
            <person name="Intra B."/>
            <person name="Flemming S."/>
            <person name="Rommel M.G."/>
            <person name="Panbangred W."/>
            <person name="Bechthold A."/>
        </authorList>
    </citation>
    <scope>NUCLEOTIDE SEQUENCE [LARGE SCALE GENOMIC DNA]</scope>
    <source>
        <strain evidence="1 2">44EHW</strain>
    </source>
</reference>
<gene>
    <name evidence="1" type="ORF">BJP25_19485</name>
</gene>
<sequence>MALPTKMVLVVRSDLAPGEAVNAAVVVGLSLGARTSHLLGAEGEDASGGVHAALNPHPVPVLTATPAELEELHRRAREQDEVTVVGFNDTARQARDHDDYLNVLAQTPGEHLRQVAVALFGPRALISPLTRRLRLLGAGA</sequence>
<evidence type="ECO:0000313" key="2">
    <source>
        <dbReference type="Proteomes" id="UP000186040"/>
    </source>
</evidence>
<protein>
    <recommendedName>
        <fullName evidence="3">DUF2000 domain-containing protein</fullName>
    </recommendedName>
</protein>
<dbReference type="Pfam" id="PF09391">
    <property type="entry name" value="DUF2000"/>
    <property type="match status" value="1"/>
</dbReference>
<dbReference type="STRING" id="1193682.BJP25_19485"/>
<evidence type="ECO:0000313" key="1">
    <source>
        <dbReference type="EMBL" id="OLR92813.1"/>
    </source>
</evidence>
<comment type="caution">
    <text evidence="1">The sequence shown here is derived from an EMBL/GenBank/DDBJ whole genome shotgun (WGS) entry which is preliminary data.</text>
</comment>
<organism evidence="1 2">
    <name type="scientific">Actinokineospora bangkokensis</name>
    <dbReference type="NCBI Taxonomy" id="1193682"/>
    <lineage>
        <taxon>Bacteria</taxon>
        <taxon>Bacillati</taxon>
        <taxon>Actinomycetota</taxon>
        <taxon>Actinomycetes</taxon>
        <taxon>Pseudonocardiales</taxon>
        <taxon>Pseudonocardiaceae</taxon>
        <taxon>Actinokineospora</taxon>
    </lineage>
</organism>
<dbReference type="Proteomes" id="UP000186040">
    <property type="component" value="Unassembled WGS sequence"/>
</dbReference>
<dbReference type="OrthoDB" id="3692042at2"/>
<dbReference type="InterPro" id="IPR023476">
    <property type="entry name" value="Pep_tRNA_hydro_II_dom_sf"/>
</dbReference>
<dbReference type="Gene3D" id="3.40.1490.10">
    <property type="entry name" value="Bit1"/>
    <property type="match status" value="1"/>
</dbReference>
<dbReference type="EMBL" id="MKQR01000015">
    <property type="protein sequence ID" value="OLR92813.1"/>
    <property type="molecule type" value="Genomic_DNA"/>
</dbReference>
<name>A0A1Q9LLE2_9PSEU</name>
<proteinExistence type="predicted"/>
<keyword evidence="2" id="KW-1185">Reference proteome</keyword>
<dbReference type="AlphaFoldDB" id="A0A1Q9LLE2"/>
<dbReference type="SUPFAM" id="SSF102462">
    <property type="entry name" value="Peptidyl-tRNA hydrolase II"/>
    <property type="match status" value="1"/>
</dbReference>
<dbReference type="RefSeq" id="WP_075975424.1">
    <property type="nucleotide sequence ID" value="NZ_MKQR01000015.1"/>
</dbReference>